<evidence type="ECO:0000313" key="4">
    <source>
        <dbReference type="EMBL" id="KAF0300106.1"/>
    </source>
</evidence>
<dbReference type="GO" id="GO:0036503">
    <property type="term" value="P:ERAD pathway"/>
    <property type="evidence" value="ECO:0007669"/>
    <property type="project" value="InterPro"/>
</dbReference>
<keyword evidence="2 4" id="KW-0812">Transmembrane</keyword>
<dbReference type="PROSITE" id="PS50053">
    <property type="entry name" value="UBIQUITIN_2"/>
    <property type="match status" value="1"/>
</dbReference>
<feature type="transmembrane region" description="Helical" evidence="2">
    <location>
        <begin position="12"/>
        <end position="31"/>
    </location>
</feature>
<dbReference type="EMBL" id="VIIS01001292">
    <property type="protein sequence ID" value="KAF0300106.1"/>
    <property type="molecule type" value="Genomic_DNA"/>
</dbReference>
<dbReference type="CDD" id="cd17057">
    <property type="entry name" value="Ubl_TMUB1_like"/>
    <property type="match status" value="1"/>
</dbReference>
<name>A0A6A4VYW7_AMPAM</name>
<feature type="compositionally biased region" description="Pro residues" evidence="1">
    <location>
        <begin position="75"/>
        <end position="87"/>
    </location>
</feature>
<dbReference type="InterPro" id="IPR040352">
    <property type="entry name" value="TMUB1/2"/>
</dbReference>
<protein>
    <submittedName>
        <fullName evidence="4">Transmembrane and ubiquitin-like domain-containing protein 1</fullName>
    </submittedName>
</protein>
<dbReference type="SUPFAM" id="SSF54236">
    <property type="entry name" value="Ubiquitin-like"/>
    <property type="match status" value="1"/>
</dbReference>
<dbReference type="Gene3D" id="3.10.20.90">
    <property type="entry name" value="Phosphatidylinositol 3-kinase Catalytic Subunit, Chain A, domain 1"/>
    <property type="match status" value="1"/>
</dbReference>
<keyword evidence="2" id="KW-0472">Membrane</keyword>
<feature type="region of interest" description="Disordered" evidence="1">
    <location>
        <begin position="218"/>
        <end position="289"/>
    </location>
</feature>
<accession>A0A6A4VYW7</accession>
<feature type="transmembrane region" description="Helical" evidence="2">
    <location>
        <begin position="421"/>
        <end position="441"/>
    </location>
</feature>
<feature type="domain" description="Ubiquitin-like" evidence="3">
    <location>
        <begin position="293"/>
        <end position="360"/>
    </location>
</feature>
<evidence type="ECO:0000259" key="3">
    <source>
        <dbReference type="PROSITE" id="PS50053"/>
    </source>
</evidence>
<comment type="caution">
    <text evidence="4">The sequence shown here is derived from an EMBL/GenBank/DDBJ whole genome shotgun (WGS) entry which is preliminary data.</text>
</comment>
<evidence type="ECO:0000256" key="1">
    <source>
        <dbReference type="SAM" id="MobiDB-lite"/>
    </source>
</evidence>
<feature type="compositionally biased region" description="Acidic residues" evidence="1">
    <location>
        <begin position="94"/>
        <end position="103"/>
    </location>
</feature>
<dbReference type="Pfam" id="PF00240">
    <property type="entry name" value="ubiquitin"/>
    <property type="match status" value="1"/>
</dbReference>
<dbReference type="PANTHER" id="PTHR14557">
    <property type="entry name" value="PROTEIN C7ORF21"/>
    <property type="match status" value="1"/>
</dbReference>
<proteinExistence type="predicted"/>
<dbReference type="Proteomes" id="UP000440578">
    <property type="component" value="Unassembled WGS sequence"/>
</dbReference>
<evidence type="ECO:0000313" key="5">
    <source>
        <dbReference type="Proteomes" id="UP000440578"/>
    </source>
</evidence>
<feature type="transmembrane region" description="Helical" evidence="2">
    <location>
        <begin position="391"/>
        <end position="409"/>
    </location>
</feature>
<reference evidence="4 5" key="1">
    <citation type="submission" date="2019-07" db="EMBL/GenBank/DDBJ databases">
        <title>Draft genome assembly of a fouling barnacle, Amphibalanus amphitrite (Darwin, 1854): The first reference genome for Thecostraca.</title>
        <authorList>
            <person name="Kim W."/>
        </authorList>
    </citation>
    <scope>NUCLEOTIDE SEQUENCE [LARGE SCALE GENOMIC DNA]</scope>
    <source>
        <strain evidence="4">SNU_AA5</strain>
        <tissue evidence="4">Soma without cirri and trophi</tissue>
    </source>
</reference>
<dbReference type="InterPro" id="IPR000626">
    <property type="entry name" value="Ubiquitin-like_dom"/>
</dbReference>
<keyword evidence="2" id="KW-1133">Transmembrane helix</keyword>
<dbReference type="PANTHER" id="PTHR14557:SF5">
    <property type="entry name" value="UBIQUITIN-LIKE DOMAIN-CONTAINING PROTEIN"/>
    <property type="match status" value="1"/>
</dbReference>
<keyword evidence="5" id="KW-1185">Reference proteome</keyword>
<organism evidence="4 5">
    <name type="scientific">Amphibalanus amphitrite</name>
    <name type="common">Striped barnacle</name>
    <name type="synonym">Balanus amphitrite</name>
    <dbReference type="NCBI Taxonomy" id="1232801"/>
    <lineage>
        <taxon>Eukaryota</taxon>
        <taxon>Metazoa</taxon>
        <taxon>Ecdysozoa</taxon>
        <taxon>Arthropoda</taxon>
        <taxon>Crustacea</taxon>
        <taxon>Multicrustacea</taxon>
        <taxon>Cirripedia</taxon>
        <taxon>Thoracica</taxon>
        <taxon>Thoracicalcarea</taxon>
        <taxon>Balanomorpha</taxon>
        <taxon>Balanoidea</taxon>
        <taxon>Balanidae</taxon>
        <taxon>Amphibalaninae</taxon>
        <taxon>Amphibalanus</taxon>
    </lineage>
</organism>
<feature type="compositionally biased region" description="Low complexity" evidence="1">
    <location>
        <begin position="60"/>
        <end position="71"/>
    </location>
</feature>
<feature type="compositionally biased region" description="Basic and acidic residues" evidence="1">
    <location>
        <begin position="226"/>
        <end position="248"/>
    </location>
</feature>
<dbReference type="SMART" id="SM00213">
    <property type="entry name" value="UBQ"/>
    <property type="match status" value="1"/>
</dbReference>
<feature type="compositionally biased region" description="Low complexity" evidence="1">
    <location>
        <begin position="166"/>
        <end position="177"/>
    </location>
</feature>
<feature type="compositionally biased region" description="Low complexity" evidence="1">
    <location>
        <begin position="114"/>
        <end position="150"/>
    </location>
</feature>
<feature type="compositionally biased region" description="Basic and acidic residues" evidence="1">
    <location>
        <begin position="257"/>
        <end position="282"/>
    </location>
</feature>
<feature type="region of interest" description="Disordered" evidence="1">
    <location>
        <begin position="60"/>
        <end position="203"/>
    </location>
</feature>
<gene>
    <name evidence="4" type="primary">tmub1_1</name>
    <name evidence="4" type="ORF">FJT64_003361</name>
</gene>
<dbReference type="AlphaFoldDB" id="A0A6A4VYW7"/>
<dbReference type="InterPro" id="IPR029071">
    <property type="entry name" value="Ubiquitin-like_domsf"/>
</dbReference>
<dbReference type="OrthoDB" id="161999at2759"/>
<sequence>MAMTLIEGVGDEVTLFFVLALLAVVACLAWWTTRVADRPLRIQTIIVGQRVIHVDESGEPTTAAAAAAAEGAGAGPPPQPPPPPAGPTEPAEPSCEEDEDGEVELVQREDLAREAAAADSPHGEGATGAEGSTEAGAAAAESGTTSQGTAAEGGPESVNTAADGGSESSSAPAAAAENRPESAPEDGTGSDPVSSDPIPDPTDDVRMQLRQRRLAFMARRAASPDTRSEETARTAAADTERTTPDTERTTANTAERITADTDRTAADTADRTATDTTDRAAETEAPSENSQTIVVKLKFLNDTQRLVEGRRAEPLADFKRRHFPTETAANRIVRLIFNGRVLPDQETLSQCGLYHNCVVHCHVSAHPRPAAGGGAAGGAAAGGGAPAELDIGVLLYPVLTSVVTLVWGLRLRYPELFSGTAVLLLAVLTLLLACFAAATFLPLDRLPGGAAAAGRQQQRGR</sequence>
<evidence type="ECO:0000256" key="2">
    <source>
        <dbReference type="SAM" id="Phobius"/>
    </source>
</evidence>